<keyword evidence="1" id="KW-1133">Transmembrane helix</keyword>
<proteinExistence type="predicted"/>
<organism evidence="3 4">
    <name type="scientific">Plicaturopsis crispa FD-325 SS-3</name>
    <dbReference type="NCBI Taxonomy" id="944288"/>
    <lineage>
        <taxon>Eukaryota</taxon>
        <taxon>Fungi</taxon>
        <taxon>Dikarya</taxon>
        <taxon>Basidiomycota</taxon>
        <taxon>Agaricomycotina</taxon>
        <taxon>Agaricomycetes</taxon>
        <taxon>Agaricomycetidae</taxon>
        <taxon>Amylocorticiales</taxon>
        <taxon>Amylocorticiaceae</taxon>
        <taxon>Plicatura</taxon>
        <taxon>Plicaturopsis crispa</taxon>
    </lineage>
</organism>
<accession>A0A0C9SKM5</accession>
<feature type="transmembrane region" description="Helical" evidence="1">
    <location>
        <begin position="43"/>
        <end position="64"/>
    </location>
</feature>
<feature type="transmembrane region" description="Helical" evidence="1">
    <location>
        <begin position="120"/>
        <end position="144"/>
    </location>
</feature>
<reference evidence="3 4" key="1">
    <citation type="submission" date="2014-06" db="EMBL/GenBank/DDBJ databases">
        <title>Evolutionary Origins and Diversification of the Mycorrhizal Mutualists.</title>
        <authorList>
            <consortium name="DOE Joint Genome Institute"/>
            <consortium name="Mycorrhizal Genomics Consortium"/>
            <person name="Kohler A."/>
            <person name="Kuo A."/>
            <person name="Nagy L.G."/>
            <person name="Floudas D."/>
            <person name="Copeland A."/>
            <person name="Barry K.W."/>
            <person name="Cichocki N."/>
            <person name="Veneault-Fourrey C."/>
            <person name="LaButti K."/>
            <person name="Lindquist E.A."/>
            <person name="Lipzen A."/>
            <person name="Lundell T."/>
            <person name="Morin E."/>
            <person name="Murat C."/>
            <person name="Riley R."/>
            <person name="Ohm R."/>
            <person name="Sun H."/>
            <person name="Tunlid A."/>
            <person name="Henrissat B."/>
            <person name="Grigoriev I.V."/>
            <person name="Hibbett D.S."/>
            <person name="Martin F."/>
        </authorList>
    </citation>
    <scope>NUCLEOTIDE SEQUENCE [LARGE SCALE GENOMIC DNA]</scope>
    <source>
        <strain evidence="3 4">FD-325 SS-3</strain>
    </source>
</reference>
<feature type="transmembrane region" description="Helical" evidence="1">
    <location>
        <begin position="76"/>
        <end position="100"/>
    </location>
</feature>
<gene>
    <name evidence="3" type="ORF">PLICRDRAFT_702255</name>
</gene>
<feature type="transmembrane region" description="Helical" evidence="1">
    <location>
        <begin position="12"/>
        <end position="31"/>
    </location>
</feature>
<keyword evidence="1" id="KW-0472">Membrane</keyword>
<evidence type="ECO:0000259" key="2">
    <source>
        <dbReference type="Pfam" id="PF20152"/>
    </source>
</evidence>
<evidence type="ECO:0000256" key="1">
    <source>
        <dbReference type="SAM" id="Phobius"/>
    </source>
</evidence>
<feature type="domain" description="DUF6534" evidence="2">
    <location>
        <begin position="86"/>
        <end position="180"/>
    </location>
</feature>
<dbReference type="AlphaFoldDB" id="A0A0C9SKM5"/>
<dbReference type="OrthoDB" id="2662484at2759"/>
<protein>
    <recommendedName>
        <fullName evidence="2">DUF6534 domain-containing protein</fullName>
    </recommendedName>
</protein>
<evidence type="ECO:0000313" key="4">
    <source>
        <dbReference type="Proteomes" id="UP000053263"/>
    </source>
</evidence>
<dbReference type="Proteomes" id="UP000053263">
    <property type="component" value="Unassembled WGS sequence"/>
</dbReference>
<dbReference type="PANTHER" id="PTHR40465:SF1">
    <property type="entry name" value="DUF6534 DOMAIN-CONTAINING PROTEIN"/>
    <property type="match status" value="1"/>
</dbReference>
<dbReference type="PANTHER" id="PTHR40465">
    <property type="entry name" value="CHROMOSOME 1, WHOLE GENOME SHOTGUN SEQUENCE"/>
    <property type="match status" value="1"/>
</dbReference>
<dbReference type="Pfam" id="PF20152">
    <property type="entry name" value="DUF6534"/>
    <property type="match status" value="1"/>
</dbReference>
<sequence length="244" mass="26303">MSGFNWSVSLSQLLAGVVSCITQCCFARRIWILKTTPVMRKVVFCIVVFAVIQCASAVAYSALIHIENANAGPAAFAAPIIWLTGSFICDTLIAGSLLHILFEARSQTQMKTTATVLTKLIAVTIQTGFITAVVAGLQLISYLLRIILPFIAANDYWVMCSFLLGKLYANVLLATLNARTIPVHIVDNELNMGLEMTPRQGILFRAALPDINHPTAFGALVSAPEQYYGADGGPATTMKGYADV</sequence>
<keyword evidence="1" id="KW-0812">Transmembrane</keyword>
<dbReference type="InterPro" id="IPR045339">
    <property type="entry name" value="DUF6534"/>
</dbReference>
<name>A0A0C9SKM5_PLICR</name>
<evidence type="ECO:0000313" key="3">
    <source>
        <dbReference type="EMBL" id="KII83996.1"/>
    </source>
</evidence>
<dbReference type="EMBL" id="KN832573">
    <property type="protein sequence ID" value="KII83996.1"/>
    <property type="molecule type" value="Genomic_DNA"/>
</dbReference>
<dbReference type="HOGENOM" id="CLU_046025_2_1_1"/>
<keyword evidence="4" id="KW-1185">Reference proteome</keyword>